<dbReference type="AlphaFoldDB" id="A0A8H2M658"/>
<gene>
    <name evidence="3" type="ORF">NCTC13150_01809</name>
</gene>
<evidence type="ECO:0000313" key="3">
    <source>
        <dbReference type="EMBL" id="VFB17222.1"/>
    </source>
</evidence>
<accession>A0A8H2M658</accession>
<evidence type="ECO:0000259" key="2">
    <source>
        <dbReference type="Pfam" id="PF14297"/>
    </source>
</evidence>
<dbReference type="Proteomes" id="UP000377798">
    <property type="component" value="Unassembled WGS sequence"/>
</dbReference>
<sequence length="275" mass="31761">MNKIPYFSHDHNARNSSKLLNVRMRWGVEGYGIYFMILERLRESKDYMNSTDYNVIAYDLRVDTKKVKSVIEDFGLFVFTEDGKYFYSESFNRRMDFKDEESRKKSIAGKKGAEARWGKNRQDDGNAMAVPWQSMASKEKQSKEKQSKEKQSKEKIYPVFVKAWTAYPNKKGKSAVSKKSKEDLEKLGLDKILLAIKHYKQDVENQRANGFESLNYLNGSTFFNGRYADFIDPGSVTPLKPKPGNKFHNFQGSTDFTADDLEAMAKKKAENYGKS</sequence>
<evidence type="ECO:0000256" key="1">
    <source>
        <dbReference type="SAM" id="MobiDB-lite"/>
    </source>
</evidence>
<organism evidence="3 4">
    <name type="scientific">Urinicoccus massiliensis</name>
    <dbReference type="NCBI Taxonomy" id="1723382"/>
    <lineage>
        <taxon>Bacteria</taxon>
        <taxon>Bacillati</taxon>
        <taxon>Bacillota</taxon>
        <taxon>Tissierellia</taxon>
        <taxon>Tissierellales</taxon>
        <taxon>Peptoniphilaceae</taxon>
        <taxon>Urinicoccus</taxon>
    </lineage>
</organism>
<dbReference type="RefSeq" id="WP_165478660.1">
    <property type="nucleotide sequence ID" value="NZ_CAACYI010000001.1"/>
</dbReference>
<evidence type="ECO:0000313" key="4">
    <source>
        <dbReference type="Proteomes" id="UP000377798"/>
    </source>
</evidence>
<dbReference type="Pfam" id="PF14297">
    <property type="entry name" value="Lin1244_N"/>
    <property type="match status" value="1"/>
</dbReference>
<protein>
    <recommendedName>
        <fullName evidence="2">Lin1244/Lin1753-like N-terminal domain-containing protein</fullName>
    </recommendedName>
</protein>
<keyword evidence="4" id="KW-1185">Reference proteome</keyword>
<feature type="region of interest" description="Disordered" evidence="1">
    <location>
        <begin position="131"/>
        <end position="153"/>
    </location>
</feature>
<name>A0A8H2M658_9FIRM</name>
<dbReference type="InterPro" id="IPR025400">
    <property type="entry name" value="Lin1244/Lin1753-like_N"/>
</dbReference>
<dbReference type="EMBL" id="CAACYI010000001">
    <property type="protein sequence ID" value="VFB17222.1"/>
    <property type="molecule type" value="Genomic_DNA"/>
</dbReference>
<reference evidence="3 4" key="1">
    <citation type="submission" date="2019-02" db="EMBL/GenBank/DDBJ databases">
        <authorList>
            <consortium name="Pathogen Informatics"/>
        </authorList>
    </citation>
    <scope>NUCLEOTIDE SEQUENCE [LARGE SCALE GENOMIC DNA]</scope>
    <source>
        <strain evidence="3 4">3012STDY7089603</strain>
    </source>
</reference>
<proteinExistence type="predicted"/>
<feature type="compositionally biased region" description="Basic and acidic residues" evidence="1">
    <location>
        <begin position="137"/>
        <end position="153"/>
    </location>
</feature>
<comment type="caution">
    <text evidence="3">The sequence shown here is derived from an EMBL/GenBank/DDBJ whole genome shotgun (WGS) entry which is preliminary data.</text>
</comment>
<feature type="domain" description="Lin1244/Lin1753-like N-terminal" evidence="2">
    <location>
        <begin position="6"/>
        <end position="90"/>
    </location>
</feature>